<organism evidence="2 3">
    <name type="scientific">Marinobacterium nitratireducens</name>
    <dbReference type="NCBI Taxonomy" id="518897"/>
    <lineage>
        <taxon>Bacteria</taxon>
        <taxon>Pseudomonadati</taxon>
        <taxon>Pseudomonadota</taxon>
        <taxon>Gammaproteobacteria</taxon>
        <taxon>Oceanospirillales</taxon>
        <taxon>Oceanospirillaceae</taxon>
        <taxon>Marinobacterium</taxon>
    </lineage>
</organism>
<sequence length="40" mass="4057">MKDPGSDPLSADSTHDAAGALPYQDAGEAVVKLMAQAIQS</sequence>
<keyword evidence="3" id="KW-1185">Reference proteome</keyword>
<proteinExistence type="predicted"/>
<reference evidence="2 3" key="1">
    <citation type="journal article" date="2014" name="Int. J. Syst. Evol. Microbiol.">
        <title>Complete genome sequence of Corynebacterium casei LMG S-19264T (=DSM 44701T), isolated from a smear-ripened cheese.</title>
        <authorList>
            <consortium name="US DOE Joint Genome Institute (JGI-PGF)"/>
            <person name="Walter F."/>
            <person name="Albersmeier A."/>
            <person name="Kalinowski J."/>
            <person name="Ruckert C."/>
        </authorList>
    </citation>
    <scope>NUCLEOTIDE SEQUENCE [LARGE SCALE GENOMIC DNA]</scope>
    <source>
        <strain evidence="2 3">CGMCC 1.7286</strain>
    </source>
</reference>
<protein>
    <submittedName>
        <fullName evidence="2">Uncharacterized protein</fullName>
    </submittedName>
</protein>
<evidence type="ECO:0000313" key="2">
    <source>
        <dbReference type="EMBL" id="GGO84502.1"/>
    </source>
</evidence>
<evidence type="ECO:0000313" key="3">
    <source>
        <dbReference type="Proteomes" id="UP000599578"/>
    </source>
</evidence>
<dbReference type="EMBL" id="BMLT01000007">
    <property type="protein sequence ID" value="GGO84502.1"/>
    <property type="molecule type" value="Genomic_DNA"/>
</dbReference>
<dbReference type="RefSeq" id="WP_268238088.1">
    <property type="nucleotide sequence ID" value="NZ_BMLT01000007.1"/>
</dbReference>
<accession>A0A918DWA2</accession>
<gene>
    <name evidence="2" type="ORF">GCM10011348_30910</name>
</gene>
<comment type="caution">
    <text evidence="2">The sequence shown here is derived from an EMBL/GenBank/DDBJ whole genome shotgun (WGS) entry which is preliminary data.</text>
</comment>
<dbReference type="Proteomes" id="UP000599578">
    <property type="component" value="Unassembled WGS sequence"/>
</dbReference>
<dbReference type="AlphaFoldDB" id="A0A918DWA2"/>
<name>A0A918DWA2_9GAMM</name>
<evidence type="ECO:0000256" key="1">
    <source>
        <dbReference type="SAM" id="MobiDB-lite"/>
    </source>
</evidence>
<feature type="region of interest" description="Disordered" evidence="1">
    <location>
        <begin position="1"/>
        <end position="20"/>
    </location>
</feature>